<reference evidence="5" key="1">
    <citation type="submission" date="2015-04" db="EMBL/GenBank/DDBJ databases">
        <title>The genome sequence of the plant pathogenic Rhizarian Plasmodiophora brassicae reveals insights in its biotrophic life cycle and the origin of chitin synthesis.</title>
        <authorList>
            <person name="Schwelm A."/>
            <person name="Fogelqvist J."/>
            <person name="Knaust A."/>
            <person name="Julke S."/>
            <person name="Lilja T."/>
            <person name="Dhandapani V."/>
            <person name="Bonilla-Rosso G."/>
            <person name="Karlsson M."/>
            <person name="Shevchenko A."/>
            <person name="Choi S.R."/>
            <person name="Kim H.G."/>
            <person name="Park J.Y."/>
            <person name="Lim Y.P."/>
            <person name="Ludwig-Muller J."/>
            <person name="Dixelius C."/>
        </authorList>
    </citation>
    <scope>NUCLEOTIDE SEQUENCE</scope>
    <source>
        <tissue evidence="5">Potato root galls</tissue>
    </source>
</reference>
<dbReference type="Pfam" id="PF00187">
    <property type="entry name" value="Chitin_bind_1"/>
    <property type="match status" value="1"/>
</dbReference>
<feature type="transmembrane region" description="Helical" evidence="3">
    <location>
        <begin position="35"/>
        <end position="54"/>
    </location>
</feature>
<feature type="domain" description="Chitin-binding type-1" evidence="4">
    <location>
        <begin position="70"/>
        <end position="123"/>
    </location>
</feature>
<dbReference type="InterPro" id="IPR018371">
    <property type="entry name" value="Chitin-binding_1_CS"/>
</dbReference>
<dbReference type="SMART" id="SM00270">
    <property type="entry name" value="ChtBD1"/>
    <property type="match status" value="3"/>
</dbReference>
<evidence type="ECO:0000256" key="1">
    <source>
        <dbReference type="ARBA" id="ARBA00022669"/>
    </source>
</evidence>
<proteinExistence type="predicted"/>
<dbReference type="EMBL" id="HACM01002421">
    <property type="protein sequence ID" value="CRZ02863.1"/>
    <property type="molecule type" value="Transcribed_RNA"/>
</dbReference>
<evidence type="ECO:0000256" key="3">
    <source>
        <dbReference type="SAM" id="Phobius"/>
    </source>
</evidence>
<dbReference type="PANTHER" id="PTHR47849:SF12">
    <property type="match status" value="1"/>
</dbReference>
<keyword evidence="2" id="KW-1015">Disulfide bond</keyword>
<keyword evidence="1" id="KW-0147">Chitin-binding</keyword>
<dbReference type="PROSITE" id="PS00026">
    <property type="entry name" value="CHIT_BIND_I_1"/>
    <property type="match status" value="1"/>
</dbReference>
<dbReference type="AlphaFoldDB" id="A0A0H5QLI6"/>
<organism evidence="5">
    <name type="scientific">Spongospora subterranea</name>
    <dbReference type="NCBI Taxonomy" id="70186"/>
    <lineage>
        <taxon>Eukaryota</taxon>
        <taxon>Sar</taxon>
        <taxon>Rhizaria</taxon>
        <taxon>Endomyxa</taxon>
        <taxon>Phytomyxea</taxon>
        <taxon>Plasmodiophorida</taxon>
        <taxon>Plasmodiophoridae</taxon>
        <taxon>Spongospora</taxon>
    </lineage>
</organism>
<evidence type="ECO:0000313" key="5">
    <source>
        <dbReference type="EMBL" id="CRZ02863.1"/>
    </source>
</evidence>
<dbReference type="Gene3D" id="3.30.60.10">
    <property type="entry name" value="Endochitinase-like"/>
    <property type="match status" value="3"/>
</dbReference>
<dbReference type="GO" id="GO:0008061">
    <property type="term" value="F:chitin binding"/>
    <property type="evidence" value="ECO:0007669"/>
    <property type="project" value="UniProtKB-KW"/>
</dbReference>
<accession>A0A0H5QLI6</accession>
<keyword evidence="3" id="KW-0472">Membrane</keyword>
<evidence type="ECO:0000256" key="2">
    <source>
        <dbReference type="ARBA" id="ARBA00023157"/>
    </source>
</evidence>
<feature type="domain" description="Chitin-binding type-1" evidence="4">
    <location>
        <begin position="340"/>
        <end position="375"/>
    </location>
</feature>
<feature type="domain" description="Chitin-binding type-1" evidence="4">
    <location>
        <begin position="207"/>
        <end position="243"/>
    </location>
</feature>
<evidence type="ECO:0000259" key="4">
    <source>
        <dbReference type="SMART" id="SM00270"/>
    </source>
</evidence>
<sequence>MEVRYSKLSRWILVHNRSFCYNSDWLNLKAMTVSVAYLVAVFVLVGCLVESYVFDTSPDNCRGVVSENAKCGPNHQFHRCPVGECCSKNGKCGSGDKFCLDHPICPIQKKFVTTIDNCRGSKTKDGFCGPDFGFKQCGFGHCCSQDGKCMPSGSFLCTEPACPTVTLKREVESKFTDFGASLFNHPTGFKHCSGVLSTERSDEDQPLCGPAHRFMRCPYQQCCNQHGKCSTSDEHCHEKKQICPRQPYTGEAEYVDGKFKADDKFKNGMQKCRGIQRPDRTCGPLNAFGSCKVGECCDKHGRCAIGEACSAKAAPLCPVQPKPVPSPENCSGVKTTRERKCGPHYNFMHCEEGECCSFDGVCGSTKEHCNDHSFCPKQGKTAPSGPKWIYY</sequence>
<dbReference type="InterPro" id="IPR036861">
    <property type="entry name" value="Endochitinase-like_sf"/>
</dbReference>
<keyword evidence="3" id="KW-1133">Transmembrane helix</keyword>
<keyword evidence="3" id="KW-0812">Transmembrane</keyword>
<dbReference type="InterPro" id="IPR001002">
    <property type="entry name" value="Chitin-bd_1"/>
</dbReference>
<dbReference type="SUPFAM" id="SSF57016">
    <property type="entry name" value="Plant lectins/antimicrobial peptides"/>
    <property type="match status" value="3"/>
</dbReference>
<protein>
    <recommendedName>
        <fullName evidence="4">Chitin-binding type-1 domain-containing protein</fullName>
    </recommendedName>
</protein>
<dbReference type="PANTHER" id="PTHR47849">
    <property type="entry name" value="CHITIN-BINDING LECTIN 1"/>
    <property type="match status" value="1"/>
</dbReference>
<name>A0A0H5QLI6_9EUKA</name>